<protein>
    <submittedName>
        <fullName evidence="2">Uncharacterized protein</fullName>
    </submittedName>
</protein>
<evidence type="ECO:0000313" key="3">
    <source>
        <dbReference type="Proteomes" id="UP000228635"/>
    </source>
</evidence>
<accession>A0A2M6WHY7</accession>
<name>A0A2M6WHY7_9BACT</name>
<feature type="transmembrane region" description="Helical" evidence="1">
    <location>
        <begin position="113"/>
        <end position="133"/>
    </location>
</feature>
<dbReference type="AlphaFoldDB" id="A0A2M6WHY7"/>
<keyword evidence="1" id="KW-0472">Membrane</keyword>
<keyword evidence="1" id="KW-1133">Transmembrane helix</keyword>
<dbReference type="EMBL" id="PFBA01000024">
    <property type="protein sequence ID" value="PIT92407.1"/>
    <property type="molecule type" value="Genomic_DNA"/>
</dbReference>
<feature type="transmembrane region" description="Helical" evidence="1">
    <location>
        <begin position="139"/>
        <end position="157"/>
    </location>
</feature>
<evidence type="ECO:0000313" key="2">
    <source>
        <dbReference type="EMBL" id="PIT92407.1"/>
    </source>
</evidence>
<feature type="transmembrane region" description="Helical" evidence="1">
    <location>
        <begin position="83"/>
        <end position="101"/>
    </location>
</feature>
<organism evidence="2 3">
    <name type="scientific">Candidatus Harrisonbacteria bacterium CG10_big_fil_rev_8_21_14_0_10_42_17</name>
    <dbReference type="NCBI Taxonomy" id="1974584"/>
    <lineage>
        <taxon>Bacteria</taxon>
        <taxon>Candidatus Harrisoniibacteriota</taxon>
    </lineage>
</organism>
<feature type="transmembrane region" description="Helical" evidence="1">
    <location>
        <begin position="6"/>
        <end position="30"/>
    </location>
</feature>
<feature type="transmembrane region" description="Helical" evidence="1">
    <location>
        <begin position="51"/>
        <end position="71"/>
    </location>
</feature>
<sequence length="172" mass="19619">MSTTTQLLKIIFNVVIWVFVPLIAIIIIYFTRNIISKTYNKEQKNSMRAGFWAGFILFIMYLIFRVGHFVTTNSFPDKPVYQGFNIWLAIGSGLVWFLIFASGKRLASPRMSGLAVLAVTFFSFFILLDYIFIHTFNDIVLSLALGLTFGFLIFFASSPGSVRRTLKTDEII</sequence>
<evidence type="ECO:0000256" key="1">
    <source>
        <dbReference type="SAM" id="Phobius"/>
    </source>
</evidence>
<comment type="caution">
    <text evidence="2">The sequence shown here is derived from an EMBL/GenBank/DDBJ whole genome shotgun (WGS) entry which is preliminary data.</text>
</comment>
<gene>
    <name evidence="2" type="ORF">COU08_02790</name>
</gene>
<reference evidence="3" key="1">
    <citation type="submission" date="2017-09" db="EMBL/GenBank/DDBJ databases">
        <title>Depth-based differentiation of microbial function through sediment-hosted aquifers and enrichment of novel symbionts in the deep terrestrial subsurface.</title>
        <authorList>
            <person name="Probst A.J."/>
            <person name="Ladd B."/>
            <person name="Jarett J.K."/>
            <person name="Geller-Mcgrath D.E."/>
            <person name="Sieber C.M.K."/>
            <person name="Emerson J.B."/>
            <person name="Anantharaman K."/>
            <person name="Thomas B.C."/>
            <person name="Malmstrom R."/>
            <person name="Stieglmeier M."/>
            <person name="Klingl A."/>
            <person name="Woyke T."/>
            <person name="Ryan C.M."/>
            <person name="Banfield J.F."/>
        </authorList>
    </citation>
    <scope>NUCLEOTIDE SEQUENCE [LARGE SCALE GENOMIC DNA]</scope>
</reference>
<proteinExistence type="predicted"/>
<keyword evidence="1" id="KW-0812">Transmembrane</keyword>
<dbReference type="Proteomes" id="UP000228635">
    <property type="component" value="Unassembled WGS sequence"/>
</dbReference>